<reference evidence="3" key="1">
    <citation type="journal article" date="2014" name="Int. J. Syst. Evol. Microbiol.">
        <title>Complete genome sequence of Corynebacterium casei LMG S-19264T (=DSM 44701T), isolated from a smear-ripened cheese.</title>
        <authorList>
            <consortium name="US DOE Joint Genome Institute (JGI-PGF)"/>
            <person name="Walter F."/>
            <person name="Albersmeier A."/>
            <person name="Kalinowski J."/>
            <person name="Ruckert C."/>
        </authorList>
    </citation>
    <scope>NUCLEOTIDE SEQUENCE</scope>
    <source>
        <strain evidence="3">CGMCC 4.7312</strain>
    </source>
</reference>
<feature type="compositionally biased region" description="Gly residues" evidence="1">
    <location>
        <begin position="618"/>
        <end position="655"/>
    </location>
</feature>
<organism evidence="3 4">
    <name type="scientific">Micromonospora sonchi</name>
    <dbReference type="NCBI Taxonomy" id="1763543"/>
    <lineage>
        <taxon>Bacteria</taxon>
        <taxon>Bacillati</taxon>
        <taxon>Actinomycetota</taxon>
        <taxon>Actinomycetes</taxon>
        <taxon>Micromonosporales</taxon>
        <taxon>Micromonosporaceae</taxon>
        <taxon>Micromonospora</taxon>
    </lineage>
</organism>
<name>A0A917TYA4_9ACTN</name>
<evidence type="ECO:0000313" key="4">
    <source>
        <dbReference type="Proteomes" id="UP000608890"/>
    </source>
</evidence>
<accession>A0A917TYA4</accession>
<feature type="compositionally biased region" description="Gly residues" evidence="1">
    <location>
        <begin position="663"/>
        <end position="673"/>
    </location>
</feature>
<feature type="compositionally biased region" description="Low complexity" evidence="1">
    <location>
        <begin position="306"/>
        <end position="326"/>
    </location>
</feature>
<feature type="compositionally biased region" description="Low complexity" evidence="1">
    <location>
        <begin position="559"/>
        <end position="568"/>
    </location>
</feature>
<dbReference type="RefSeq" id="WP_189044675.1">
    <property type="nucleotide sequence ID" value="NZ_BMNB01000012.1"/>
</dbReference>
<keyword evidence="4" id="KW-1185">Reference proteome</keyword>
<gene>
    <name evidence="3" type="ORF">GCM10011608_30410</name>
</gene>
<feature type="compositionally biased region" description="Polar residues" evidence="1">
    <location>
        <begin position="79"/>
        <end position="89"/>
    </location>
</feature>
<evidence type="ECO:0000256" key="1">
    <source>
        <dbReference type="SAM" id="MobiDB-lite"/>
    </source>
</evidence>
<feature type="compositionally biased region" description="Low complexity" evidence="1">
    <location>
        <begin position="418"/>
        <end position="428"/>
    </location>
</feature>
<sequence length="841" mass="84883">MTSEGPHRPGQEPDEVPPGGGGPAQQDSGYGTSAPDLGWAPAPPTQSDAATPTWANQQGDPWGSAQATRQAESPAPATWETTGGNQPSWAPQGEQADQRWPPSAPDQPAWASGQSNPTRTEPTTSDTTQPPEWTPSQAGSGWAGQSPSGQPATWAGGTQPEWSPAPQAEQQTPGWAAAANTPEPAKPDWAQTDQPAPVRSEPAARATAQVPQPNAAPHRPAPDETARSGGWQADQQGQPGWATEQRPGPTNGGWAGDQQPAEGWQIGDRPAQPDWATPQPADQAGWSGSGAGADPGPQWSTPMQNPPTAAWTPAEPATGSTRSGDSGPPPSWSPSQEPLPSRTAGERPSLDVQPWAPGEAWGNAGSAEPEAARPGAQSEAGRADGGPIYQPAPTPGISPANMVPLPPQEQRVPGASLAATPPADYAPPAVFPADQAGQSPLPATDQPAGGMSWGQPESRHDESQPPAIPMPRTSPESTGRATPPSTNASGISASASVPLASRVEPPADHAALPAGTPPPQPRVYGRAAQPEQPESAQEWDSPRFDQGPDPRLGDRDIPDAFPAANAPASPAPAPAFPGLPAFADAPPTSRAMNGVKPHAEPERPADPFGPPSGDRFGSSGGDPFGGPGAGSFGGPGGDPFGGPGGGSFGGPGGDPFGSPGADSFGGPGGGSFGGQPERAGAYGSAGRPEPADHTSAFAPQQSGTPWTPGSPATEPDQGRFEAFKPVAEPAPDAPAPKVRNGRVLAAVLVAAVLILAIPLGLLLLLGKIGGSDEAGTFNPAVGSCVKRSGDSAVVADCGEPEAFTVVTKVASKDKCPDPSLPVVELRGKVAEPVLCLKDATG</sequence>
<dbReference type="AlphaFoldDB" id="A0A917TYA4"/>
<feature type="transmembrane region" description="Helical" evidence="2">
    <location>
        <begin position="743"/>
        <end position="765"/>
    </location>
</feature>
<feature type="compositionally biased region" description="Low complexity" evidence="1">
    <location>
        <begin position="578"/>
        <end position="587"/>
    </location>
</feature>
<evidence type="ECO:0000313" key="3">
    <source>
        <dbReference type="EMBL" id="GGM43580.1"/>
    </source>
</evidence>
<keyword evidence="2" id="KW-1133">Transmembrane helix</keyword>
<feature type="compositionally biased region" description="Polar residues" evidence="1">
    <location>
        <begin position="474"/>
        <end position="495"/>
    </location>
</feature>
<feature type="compositionally biased region" description="Polar residues" evidence="1">
    <location>
        <begin position="134"/>
        <end position="151"/>
    </location>
</feature>
<feature type="compositionally biased region" description="Basic and acidic residues" evidence="1">
    <location>
        <begin position="1"/>
        <end position="11"/>
    </location>
</feature>
<comment type="caution">
    <text evidence="3">The sequence shown here is derived from an EMBL/GenBank/DDBJ whole genome shotgun (WGS) entry which is preliminary data.</text>
</comment>
<dbReference type="Proteomes" id="UP000608890">
    <property type="component" value="Unassembled WGS sequence"/>
</dbReference>
<feature type="region of interest" description="Disordered" evidence="1">
    <location>
        <begin position="1"/>
        <end position="717"/>
    </location>
</feature>
<protein>
    <submittedName>
        <fullName evidence="3">Uncharacterized protein</fullName>
    </submittedName>
</protein>
<reference evidence="3" key="2">
    <citation type="submission" date="2020-09" db="EMBL/GenBank/DDBJ databases">
        <authorList>
            <person name="Sun Q."/>
            <person name="Zhou Y."/>
        </authorList>
    </citation>
    <scope>NUCLEOTIDE SEQUENCE</scope>
    <source>
        <strain evidence="3">CGMCC 4.7312</strain>
    </source>
</reference>
<dbReference type="EMBL" id="BMNB01000012">
    <property type="protein sequence ID" value="GGM43580.1"/>
    <property type="molecule type" value="Genomic_DNA"/>
</dbReference>
<feature type="compositionally biased region" description="Basic and acidic residues" evidence="1">
    <location>
        <begin position="540"/>
        <end position="558"/>
    </location>
</feature>
<feature type="compositionally biased region" description="Polar residues" evidence="1">
    <location>
        <begin position="697"/>
        <end position="707"/>
    </location>
</feature>
<proteinExistence type="predicted"/>
<keyword evidence="2" id="KW-0472">Membrane</keyword>
<feature type="compositionally biased region" description="Low complexity" evidence="1">
    <location>
        <begin position="117"/>
        <end position="131"/>
    </location>
</feature>
<keyword evidence="2" id="KW-0812">Transmembrane</keyword>
<feature type="compositionally biased region" description="Polar residues" evidence="1">
    <location>
        <begin position="45"/>
        <end position="71"/>
    </location>
</feature>
<evidence type="ECO:0000256" key="2">
    <source>
        <dbReference type="SAM" id="Phobius"/>
    </source>
</evidence>